<dbReference type="PANTHER" id="PTHR30518:SF2">
    <property type="entry name" value="ENDOLYTIC MUREIN TRANSGLYCOSYLASE"/>
    <property type="match status" value="1"/>
</dbReference>
<evidence type="ECO:0000256" key="5">
    <source>
        <dbReference type="ARBA" id="ARBA00023239"/>
    </source>
</evidence>
<protein>
    <recommendedName>
        <fullName evidence="7">Endolytic murein transglycosylase</fullName>
        <ecNumber evidence="7">4.2.2.29</ecNumber>
    </recommendedName>
    <alternativeName>
        <fullName evidence="7">Peptidoglycan lytic transglycosylase</fullName>
    </alternativeName>
    <alternativeName>
        <fullName evidence="7">Peptidoglycan polymerization terminase</fullName>
    </alternativeName>
</protein>
<keyword evidence="6 7" id="KW-0961">Cell wall biogenesis/degradation</keyword>
<comment type="catalytic activity">
    <reaction evidence="7">
        <text>a peptidoglycan chain = a peptidoglycan chain with N-acetyl-1,6-anhydromuramyl-[peptide] at the reducing end + a peptidoglycan chain with N-acetylglucosamine at the non-reducing end.</text>
        <dbReference type="EC" id="4.2.2.29"/>
    </reaction>
</comment>
<dbReference type="RefSeq" id="WP_096329443.1">
    <property type="nucleotide sequence ID" value="NZ_FOMX01000003.1"/>
</dbReference>
<keyword evidence="9" id="KW-1185">Reference proteome</keyword>
<gene>
    <name evidence="7" type="primary">mltG</name>
    <name evidence="8" type="ORF">SAMN02745121_00944</name>
</gene>
<reference evidence="9" key="1">
    <citation type="submission" date="2016-10" db="EMBL/GenBank/DDBJ databases">
        <authorList>
            <person name="Varghese N."/>
            <person name="Submissions S."/>
        </authorList>
    </citation>
    <scope>NUCLEOTIDE SEQUENCE [LARGE SCALE GENOMIC DNA]</scope>
    <source>
        <strain evidence="9">ATCC 25963</strain>
    </source>
</reference>
<accession>A0A1I1U3I5</accession>
<dbReference type="EMBL" id="FOMX01000003">
    <property type="protein sequence ID" value="SFD65372.1"/>
    <property type="molecule type" value="Genomic_DNA"/>
</dbReference>
<dbReference type="Pfam" id="PF02618">
    <property type="entry name" value="YceG"/>
    <property type="match status" value="1"/>
</dbReference>
<comment type="subcellular location">
    <subcellularLocation>
        <location evidence="7">Cell membrane</location>
        <topology evidence="7">Single-pass membrane protein</topology>
    </subcellularLocation>
</comment>
<evidence type="ECO:0000313" key="9">
    <source>
        <dbReference type="Proteomes" id="UP000199400"/>
    </source>
</evidence>
<dbReference type="Gene3D" id="3.30.1490.480">
    <property type="entry name" value="Endolytic murein transglycosylase"/>
    <property type="match status" value="2"/>
</dbReference>
<evidence type="ECO:0000256" key="7">
    <source>
        <dbReference type="HAMAP-Rule" id="MF_02065"/>
    </source>
</evidence>
<keyword evidence="3 7" id="KW-1133">Transmembrane helix</keyword>
<dbReference type="OrthoDB" id="9814591at2"/>
<dbReference type="Gene3D" id="3.30.160.60">
    <property type="entry name" value="Classic Zinc Finger"/>
    <property type="match status" value="1"/>
</dbReference>
<name>A0A1I1U3I5_9BACT</name>
<dbReference type="InterPro" id="IPR003770">
    <property type="entry name" value="MLTG-like"/>
</dbReference>
<keyword evidence="1 7" id="KW-1003">Cell membrane</keyword>
<organism evidence="8 9">
    <name type="scientific">Nannocystis exedens</name>
    <dbReference type="NCBI Taxonomy" id="54"/>
    <lineage>
        <taxon>Bacteria</taxon>
        <taxon>Pseudomonadati</taxon>
        <taxon>Myxococcota</taxon>
        <taxon>Polyangia</taxon>
        <taxon>Nannocystales</taxon>
        <taxon>Nannocystaceae</taxon>
        <taxon>Nannocystis</taxon>
    </lineage>
</organism>
<evidence type="ECO:0000256" key="4">
    <source>
        <dbReference type="ARBA" id="ARBA00023136"/>
    </source>
</evidence>
<dbReference type="PANTHER" id="PTHR30518">
    <property type="entry name" value="ENDOLYTIC MUREIN TRANSGLYCOSYLASE"/>
    <property type="match status" value="1"/>
</dbReference>
<dbReference type="EC" id="4.2.2.29" evidence="7"/>
<evidence type="ECO:0000256" key="3">
    <source>
        <dbReference type="ARBA" id="ARBA00022989"/>
    </source>
</evidence>
<dbReference type="CDD" id="cd08010">
    <property type="entry name" value="MltG_like"/>
    <property type="match status" value="1"/>
</dbReference>
<dbReference type="HAMAP" id="MF_02065">
    <property type="entry name" value="MltG"/>
    <property type="match status" value="1"/>
</dbReference>
<evidence type="ECO:0000256" key="1">
    <source>
        <dbReference type="ARBA" id="ARBA00022475"/>
    </source>
</evidence>
<evidence type="ECO:0000256" key="6">
    <source>
        <dbReference type="ARBA" id="ARBA00023316"/>
    </source>
</evidence>
<comment type="similarity">
    <text evidence="7">Belongs to the transglycosylase MltG family.</text>
</comment>
<dbReference type="GO" id="GO:0008932">
    <property type="term" value="F:lytic endotransglycosylase activity"/>
    <property type="evidence" value="ECO:0007669"/>
    <property type="project" value="UniProtKB-UniRule"/>
</dbReference>
<feature type="site" description="Important for catalytic activity" evidence="7">
    <location>
        <position position="254"/>
    </location>
</feature>
<dbReference type="GO" id="GO:0009252">
    <property type="term" value="P:peptidoglycan biosynthetic process"/>
    <property type="evidence" value="ECO:0007669"/>
    <property type="project" value="UniProtKB-UniRule"/>
</dbReference>
<dbReference type="GO" id="GO:0071555">
    <property type="term" value="P:cell wall organization"/>
    <property type="evidence" value="ECO:0007669"/>
    <property type="project" value="UniProtKB-KW"/>
</dbReference>
<dbReference type="AlphaFoldDB" id="A0A1I1U3I5"/>
<evidence type="ECO:0000256" key="2">
    <source>
        <dbReference type="ARBA" id="ARBA00022692"/>
    </source>
</evidence>
<keyword evidence="4 7" id="KW-0472">Membrane</keyword>
<dbReference type="NCBIfam" id="TIGR00247">
    <property type="entry name" value="endolytic transglycosylase MltG"/>
    <property type="match status" value="1"/>
</dbReference>
<dbReference type="GO" id="GO:0005886">
    <property type="term" value="C:plasma membrane"/>
    <property type="evidence" value="ECO:0007669"/>
    <property type="project" value="UniProtKB-SubCell"/>
</dbReference>
<feature type="transmembrane region" description="Helical" evidence="7">
    <location>
        <begin position="24"/>
        <end position="44"/>
    </location>
</feature>
<sequence>MTQASSAGSKRQRLPWWRPRRSRWAQYVALTVVAVTLVVGGVWLSRTYQRVIDYPDRPGVGSAEPIAIEVAKGASFPQVLTQLIEAGVIPEDEGLYFKLFVLHRGAAGKITAGAHTFRADMTPEQVLAELVRAQRTEETRVTIPEGRNILEVADILAVAGYGDASVILAAMRDPALLKELGIEGESVEGYLYPDTYKFPTAATPDQLIRRMVEQHRKVFDNLKRSHRESLEELKKTLGWGDREIVIMASLVEKETAAKHERPLIAGVFLNRLRFSSFQPKRLETDPTIIYGCTAALKKSAACEKFEGRIRRIHLRDPDNPYNTYTHEGLPPGPITNAGKAAFEAVLAPKKSRFLYFVSRNDKTHQFSKTIAEHEAAVEKYMRQGAVGDGSAAGAADPDAE</sequence>
<keyword evidence="2 7" id="KW-0812">Transmembrane</keyword>
<dbReference type="STRING" id="54.SAMN02745121_00944"/>
<proteinExistence type="inferred from homology"/>
<keyword evidence="5 7" id="KW-0456">Lyase</keyword>
<dbReference type="Proteomes" id="UP000199400">
    <property type="component" value="Unassembled WGS sequence"/>
</dbReference>
<comment type="function">
    <text evidence="7">Functions as a peptidoglycan terminase that cleaves nascent peptidoglycan strands endolytically to terminate their elongation.</text>
</comment>
<evidence type="ECO:0000313" key="8">
    <source>
        <dbReference type="EMBL" id="SFD65372.1"/>
    </source>
</evidence>